<organism evidence="2 3">
    <name type="scientific">Bizionia myxarmorum</name>
    <dbReference type="NCBI Taxonomy" id="291186"/>
    <lineage>
        <taxon>Bacteria</taxon>
        <taxon>Pseudomonadati</taxon>
        <taxon>Bacteroidota</taxon>
        <taxon>Flavobacteriia</taxon>
        <taxon>Flavobacteriales</taxon>
        <taxon>Flavobacteriaceae</taxon>
        <taxon>Bizionia</taxon>
    </lineage>
</organism>
<comment type="caution">
    <text evidence="2">The sequence shown here is derived from an EMBL/GenBank/DDBJ whole genome shotgun (WGS) entry which is preliminary data.</text>
</comment>
<dbReference type="AlphaFoldDB" id="A0A5D0RDW8"/>
<dbReference type="OrthoDB" id="1489249at2"/>
<keyword evidence="3" id="KW-1185">Reference proteome</keyword>
<protein>
    <submittedName>
        <fullName evidence="2">Uncharacterized protein</fullName>
    </submittedName>
</protein>
<dbReference type="Proteomes" id="UP000323720">
    <property type="component" value="Unassembled WGS sequence"/>
</dbReference>
<feature type="chain" id="PRO_5023013948" evidence="1">
    <location>
        <begin position="24"/>
        <end position="585"/>
    </location>
</feature>
<reference evidence="2 3" key="1">
    <citation type="submission" date="2019-08" db="EMBL/GenBank/DDBJ databases">
        <title>Genomes of Antarctic Bizionia species.</title>
        <authorList>
            <person name="Bowman J.P."/>
        </authorList>
    </citation>
    <scope>NUCLEOTIDE SEQUENCE [LARGE SCALE GENOMIC DNA]</scope>
    <source>
        <strain evidence="2 3">ADA-4</strain>
    </source>
</reference>
<keyword evidence="1" id="KW-0732">Signal</keyword>
<evidence type="ECO:0000313" key="2">
    <source>
        <dbReference type="EMBL" id="TYB78945.1"/>
    </source>
</evidence>
<gene>
    <name evidence="2" type="ORF">ES674_03995</name>
</gene>
<evidence type="ECO:0000313" key="3">
    <source>
        <dbReference type="Proteomes" id="UP000323720"/>
    </source>
</evidence>
<dbReference type="RefSeq" id="WP_148402682.1">
    <property type="nucleotide sequence ID" value="NZ_VSKK01000001.1"/>
</dbReference>
<sequence length="585" mass="66236">MKLPILKTLSILIILSSSTTLFSQTQPGIKDSVLLNIPNIGKIGGAHLLNWSFNTDKSEIFLYAYSHINGSQIISSKEEIEAAKKENDEKSFFGKMVSTSGPSSQDIIIPVVLEGSIMSSDMSIIATKKYLFHKTEGLPEGKNVFFKPASGMVSLDGFAPGTLLDYNYSDINTVFKYAPTLDKELLSLTELKVKGEGFLGTKNMSPWITKKKAFFKYVDNKGYVSDVETKDIINLKDNPELTDYEFLRESDNSAGSNYISWFVKEKDDADYKTVTYNEETQKMTVQSFKFDTPRNPKTLTKTVYNKELEPVGFATIFGYHKKGKKSETYVTTDFDIIYTDLAGTVKFQTKFSYGSEKTYKNVVSPILIINEGNDVLQFVNHNQQSLMKSDFEVFTLDASGKTNLVFSDIFSAKQGETYIRYFDYLVDYDAITKMGTHYILRKNNTKKSTESIPNSTLQKEVILNEGFNYTVLDSNFKPVRFDSYNPGTPQKDGFGYQYIDVTDNQFTSLSERAGRYYLTTITPNSINTISLKTDLGKNSSQMLYFGSYMSDFALVNKENKEFFILHQYYTADKVLDKVAIIKVGY</sequence>
<accession>A0A5D0RDW8</accession>
<feature type="signal peptide" evidence="1">
    <location>
        <begin position="1"/>
        <end position="23"/>
    </location>
</feature>
<name>A0A5D0RDW8_9FLAO</name>
<evidence type="ECO:0000256" key="1">
    <source>
        <dbReference type="SAM" id="SignalP"/>
    </source>
</evidence>
<dbReference type="EMBL" id="VSKK01000001">
    <property type="protein sequence ID" value="TYB78945.1"/>
    <property type="molecule type" value="Genomic_DNA"/>
</dbReference>
<proteinExistence type="predicted"/>